<dbReference type="Gene3D" id="1.10.150.130">
    <property type="match status" value="1"/>
</dbReference>
<sequence length="435" mass="49686">MNNNNNNKPNIKDDGFELHAGYRIRQLTSKAGKRYQVDLGRSTGKHIRLSFETLKAARKCAFEKSNEKKNHGVKILGFTDKQRNDAVTALEILGPYGINLKQAANFYAKHNQVVDHTNGTGELLRQYLEAQEQRKNIGELRERSYKECVQHLSKYGGSEGHLAIDTISATDIDTWLDNQNFGATSRDNHRRYISGFFNWCLDQGKITANPVLRTRKIKKVTHTPEIYSTKDVKTIFGACTAFITEPGTDGNGKKVRIRKVKLEGKMVVPDKTTLIPYMALAFFAGIRPNEITRLRWKDIDLQLDEIHVNADTSKTSTARIVHISANLKKWLIPYRGDDDALVFPYSDTVLRSWRRAIFKDLDVKYIQDGARHSFATYYLALNSMDDTIQELGHTDTKMLFKHYRGLAKNRKNQAREYFKIAPAKEAKIIPMTKAV</sequence>
<evidence type="ECO:0000313" key="9">
    <source>
        <dbReference type="Proteomes" id="UP000366872"/>
    </source>
</evidence>
<dbReference type="InterPro" id="IPR044068">
    <property type="entry name" value="CB"/>
</dbReference>
<dbReference type="GO" id="GO:0006310">
    <property type="term" value="P:DNA recombination"/>
    <property type="evidence" value="ECO:0007669"/>
    <property type="project" value="UniProtKB-KW"/>
</dbReference>
<name>A0A6C2U755_PONDE</name>
<dbReference type="InterPro" id="IPR050090">
    <property type="entry name" value="Tyrosine_recombinase_XerCD"/>
</dbReference>
<keyword evidence="3 5" id="KW-0238">DNA-binding</keyword>
<dbReference type="Gene3D" id="1.10.443.10">
    <property type="entry name" value="Intergrase catalytic core"/>
    <property type="match status" value="1"/>
</dbReference>
<evidence type="ECO:0000256" key="5">
    <source>
        <dbReference type="PROSITE-ProRule" id="PRU01248"/>
    </source>
</evidence>
<dbReference type="InterPro" id="IPR010998">
    <property type="entry name" value="Integrase_recombinase_N"/>
</dbReference>
<evidence type="ECO:0000256" key="3">
    <source>
        <dbReference type="ARBA" id="ARBA00023125"/>
    </source>
</evidence>
<dbReference type="SUPFAM" id="SSF56349">
    <property type="entry name" value="DNA breaking-rejoining enzymes"/>
    <property type="match status" value="1"/>
</dbReference>
<organism evidence="8 9">
    <name type="scientific">Pontiella desulfatans</name>
    <dbReference type="NCBI Taxonomy" id="2750659"/>
    <lineage>
        <taxon>Bacteria</taxon>
        <taxon>Pseudomonadati</taxon>
        <taxon>Kiritimatiellota</taxon>
        <taxon>Kiritimatiellia</taxon>
        <taxon>Kiritimatiellales</taxon>
        <taxon>Pontiellaceae</taxon>
        <taxon>Pontiella</taxon>
    </lineage>
</organism>
<dbReference type="EMBL" id="CAAHFG010000003">
    <property type="protein sequence ID" value="VGO15723.1"/>
    <property type="molecule type" value="Genomic_DNA"/>
</dbReference>
<keyword evidence="4" id="KW-0233">DNA recombination</keyword>
<dbReference type="Pfam" id="PF00589">
    <property type="entry name" value="Phage_integrase"/>
    <property type="match status" value="1"/>
</dbReference>
<protein>
    <submittedName>
        <fullName evidence="8">Tyrosine recombinase XerC</fullName>
    </submittedName>
</protein>
<dbReference type="PANTHER" id="PTHR30349">
    <property type="entry name" value="PHAGE INTEGRASE-RELATED"/>
    <property type="match status" value="1"/>
</dbReference>
<dbReference type="GO" id="GO:0003677">
    <property type="term" value="F:DNA binding"/>
    <property type="evidence" value="ECO:0007669"/>
    <property type="project" value="UniProtKB-UniRule"/>
</dbReference>
<dbReference type="PROSITE" id="PS51898">
    <property type="entry name" value="TYR_RECOMBINASE"/>
    <property type="match status" value="1"/>
</dbReference>
<dbReference type="GO" id="GO:0015074">
    <property type="term" value="P:DNA integration"/>
    <property type="evidence" value="ECO:0007669"/>
    <property type="project" value="UniProtKB-KW"/>
</dbReference>
<gene>
    <name evidence="8" type="primary">xerC_4</name>
    <name evidence="8" type="ORF">PDESU_04308</name>
</gene>
<dbReference type="RefSeq" id="WP_136081301.1">
    <property type="nucleotide sequence ID" value="NZ_CAAHFG010000003.1"/>
</dbReference>
<dbReference type="InterPro" id="IPR011010">
    <property type="entry name" value="DNA_brk_join_enz"/>
</dbReference>
<proteinExistence type="inferred from homology"/>
<evidence type="ECO:0000259" key="6">
    <source>
        <dbReference type="PROSITE" id="PS51898"/>
    </source>
</evidence>
<dbReference type="Proteomes" id="UP000366872">
    <property type="component" value="Unassembled WGS sequence"/>
</dbReference>
<keyword evidence="2" id="KW-0229">DNA integration</keyword>
<feature type="domain" description="Tyr recombinase" evidence="6">
    <location>
        <begin position="252"/>
        <end position="416"/>
    </location>
</feature>
<dbReference type="InterPro" id="IPR002104">
    <property type="entry name" value="Integrase_catalytic"/>
</dbReference>
<evidence type="ECO:0000259" key="7">
    <source>
        <dbReference type="PROSITE" id="PS51900"/>
    </source>
</evidence>
<evidence type="ECO:0000256" key="2">
    <source>
        <dbReference type="ARBA" id="ARBA00022908"/>
    </source>
</evidence>
<dbReference type="AlphaFoldDB" id="A0A6C2U755"/>
<keyword evidence="9" id="KW-1185">Reference proteome</keyword>
<evidence type="ECO:0000256" key="4">
    <source>
        <dbReference type="ARBA" id="ARBA00023172"/>
    </source>
</evidence>
<reference evidence="8 9" key="1">
    <citation type="submission" date="2019-04" db="EMBL/GenBank/DDBJ databases">
        <authorList>
            <person name="Van Vliet M D."/>
        </authorList>
    </citation>
    <scope>NUCLEOTIDE SEQUENCE [LARGE SCALE GENOMIC DNA]</scope>
    <source>
        <strain evidence="8 9">F1</strain>
    </source>
</reference>
<dbReference type="PROSITE" id="PS51900">
    <property type="entry name" value="CB"/>
    <property type="match status" value="1"/>
</dbReference>
<evidence type="ECO:0000256" key="1">
    <source>
        <dbReference type="ARBA" id="ARBA00008857"/>
    </source>
</evidence>
<feature type="domain" description="Core-binding (CB)" evidence="7">
    <location>
        <begin position="118"/>
        <end position="201"/>
    </location>
</feature>
<dbReference type="InterPro" id="IPR013762">
    <property type="entry name" value="Integrase-like_cat_sf"/>
</dbReference>
<accession>A0A6C2U755</accession>
<comment type="similarity">
    <text evidence="1">Belongs to the 'phage' integrase family.</text>
</comment>
<evidence type="ECO:0000313" key="8">
    <source>
        <dbReference type="EMBL" id="VGO15723.1"/>
    </source>
</evidence>
<dbReference type="PANTHER" id="PTHR30349:SF64">
    <property type="entry name" value="PROPHAGE INTEGRASE INTD-RELATED"/>
    <property type="match status" value="1"/>
</dbReference>